<sequence length="84" mass="9814">MKKSYDPPLTRNTNAPLYRFDKAIEKAQERLLSAIDMKQHHTSHNLAQEVISEAREALRKAEHQRELKIRELAQKDADAKAYRT</sequence>
<organism evidence="1 2">
    <name type="scientific">Luteimonas yindakuii</name>
    <dbReference type="NCBI Taxonomy" id="2565782"/>
    <lineage>
        <taxon>Bacteria</taxon>
        <taxon>Pseudomonadati</taxon>
        <taxon>Pseudomonadota</taxon>
        <taxon>Gammaproteobacteria</taxon>
        <taxon>Lysobacterales</taxon>
        <taxon>Lysobacteraceae</taxon>
        <taxon>Luteimonas</taxon>
    </lineage>
</organism>
<protein>
    <submittedName>
        <fullName evidence="1">Uncharacterized protein</fullName>
    </submittedName>
</protein>
<comment type="caution">
    <text evidence="1">The sequence shown here is derived from an EMBL/GenBank/DDBJ whole genome shotgun (WGS) entry which is preliminary data.</text>
</comment>
<name>A0A4Z1RFM5_9GAMM</name>
<proteinExistence type="predicted"/>
<evidence type="ECO:0000313" key="1">
    <source>
        <dbReference type="EMBL" id="TKS52889.1"/>
    </source>
</evidence>
<dbReference type="Proteomes" id="UP000298681">
    <property type="component" value="Unassembled WGS sequence"/>
</dbReference>
<dbReference type="RefSeq" id="WP_134675009.1">
    <property type="nucleotide sequence ID" value="NZ_CP039383.2"/>
</dbReference>
<dbReference type="OrthoDB" id="5956341at2"/>
<dbReference type="EMBL" id="SPUH01000002">
    <property type="protein sequence ID" value="TKS52889.1"/>
    <property type="molecule type" value="Genomic_DNA"/>
</dbReference>
<reference evidence="1 2" key="1">
    <citation type="submission" date="2019-01" db="EMBL/GenBank/DDBJ databases">
        <authorList>
            <person name="Zhang S."/>
        </authorList>
    </citation>
    <scope>NUCLEOTIDE SEQUENCE [LARGE SCALE GENOMIC DNA]</scope>
    <source>
        <strain evidence="1 2">1626</strain>
    </source>
</reference>
<dbReference type="AlphaFoldDB" id="A0A4Z1RFM5"/>
<accession>A0A4Z1RFM5</accession>
<gene>
    <name evidence="1" type="ORF">E4582_11700</name>
</gene>
<keyword evidence="2" id="KW-1185">Reference proteome</keyword>
<evidence type="ECO:0000313" key="2">
    <source>
        <dbReference type="Proteomes" id="UP000298681"/>
    </source>
</evidence>